<protein>
    <submittedName>
        <fullName evidence="2">Molecular chaperone TorD family protein</fullName>
    </submittedName>
</protein>
<reference evidence="2" key="1">
    <citation type="submission" date="2022-06" db="EMBL/GenBank/DDBJ databases">
        <title>Draft genome sequence of Burkholderia glumae strain GR20004 isolated from rice panicle showing bacterial panicle blight.</title>
        <authorList>
            <person name="Choi S.Y."/>
            <person name="Lee Y.H."/>
        </authorList>
    </citation>
    <scope>NUCLEOTIDE SEQUENCE</scope>
    <source>
        <strain evidence="2">GR20004</strain>
    </source>
</reference>
<dbReference type="InterPro" id="IPR036411">
    <property type="entry name" value="TorD-like_sf"/>
</dbReference>
<dbReference type="PANTHER" id="PTHR34227">
    <property type="entry name" value="CHAPERONE PROTEIN YCDY"/>
    <property type="match status" value="1"/>
</dbReference>
<dbReference type="EMBL" id="CP099583">
    <property type="protein sequence ID" value="USS43070.1"/>
    <property type="molecule type" value="Genomic_DNA"/>
</dbReference>
<accession>A0ABY5B7Q3</accession>
<keyword evidence="1" id="KW-0143">Chaperone</keyword>
<evidence type="ECO:0000256" key="1">
    <source>
        <dbReference type="ARBA" id="ARBA00023186"/>
    </source>
</evidence>
<dbReference type="InterPro" id="IPR020945">
    <property type="entry name" value="DMSO/NO3_reduct_chaperone"/>
</dbReference>
<dbReference type="InterPro" id="IPR050289">
    <property type="entry name" value="TorD/DmsD_chaperones"/>
</dbReference>
<dbReference type="SUPFAM" id="SSF89155">
    <property type="entry name" value="TorD-like"/>
    <property type="match status" value="1"/>
</dbReference>
<organism evidence="2 3">
    <name type="scientific">Burkholderia glumae</name>
    <name type="common">Pseudomonas glumae</name>
    <dbReference type="NCBI Taxonomy" id="337"/>
    <lineage>
        <taxon>Bacteria</taxon>
        <taxon>Pseudomonadati</taxon>
        <taxon>Pseudomonadota</taxon>
        <taxon>Betaproteobacteria</taxon>
        <taxon>Burkholderiales</taxon>
        <taxon>Burkholderiaceae</taxon>
        <taxon>Burkholderia</taxon>
    </lineage>
</organism>
<keyword evidence="3" id="KW-1185">Reference proteome</keyword>
<dbReference type="Gene3D" id="1.10.3480.10">
    <property type="entry name" value="TorD-like"/>
    <property type="match status" value="1"/>
</dbReference>
<evidence type="ECO:0000313" key="3">
    <source>
        <dbReference type="Proteomes" id="UP001056386"/>
    </source>
</evidence>
<gene>
    <name evidence="2" type="ORF">NFI99_00830</name>
</gene>
<name>A0ABY5B7Q3_BURGL</name>
<sequence>MSPAANGQAARVDEREAAAAVAGWFGRLLLAPLDAATIEIHRNDTLHRFLLDLGSALGRPAAAEALSRFLREPSAEHAAARMGHRFVRLFEGVAGPDVIPLYESAHPGDGSSLYRAPFVEMQAILRELDVAVADTCREPPDHLGLELAALAEALAQQKPALADQLAARLRGWVPNIARALAARHDTGPYSELVTLLDAFLSYLPPAATMHGAPGERPSF</sequence>
<dbReference type="Pfam" id="PF02613">
    <property type="entry name" value="Nitrate_red_del"/>
    <property type="match status" value="1"/>
</dbReference>
<dbReference type="RefSeq" id="WP_173941227.1">
    <property type="nucleotide sequence ID" value="NZ_CP021075.1"/>
</dbReference>
<dbReference type="Proteomes" id="UP001056386">
    <property type="component" value="Chromosome 2"/>
</dbReference>
<dbReference type="PANTHER" id="PTHR34227:SF1">
    <property type="entry name" value="DIMETHYL SULFOXIDE REDUCTASE CHAPERONE-RELATED"/>
    <property type="match status" value="1"/>
</dbReference>
<proteinExistence type="predicted"/>
<evidence type="ECO:0000313" key="2">
    <source>
        <dbReference type="EMBL" id="USS43070.1"/>
    </source>
</evidence>